<accession>A0A1G6XLP5</accession>
<dbReference type="Proteomes" id="UP000199060">
    <property type="component" value="Unassembled WGS sequence"/>
</dbReference>
<dbReference type="OrthoDB" id="826108at2"/>
<dbReference type="EMBL" id="FNAC01000062">
    <property type="protein sequence ID" value="SDD79154.1"/>
    <property type="molecule type" value="Genomic_DNA"/>
</dbReference>
<dbReference type="STRING" id="686796.SAMN04488104_10624"/>
<protein>
    <submittedName>
        <fullName evidence="1">Uncharacterized protein</fullName>
    </submittedName>
</protein>
<organism evidence="1 2">
    <name type="scientific">Algoriphagus faecimaris</name>
    <dbReference type="NCBI Taxonomy" id="686796"/>
    <lineage>
        <taxon>Bacteria</taxon>
        <taxon>Pseudomonadati</taxon>
        <taxon>Bacteroidota</taxon>
        <taxon>Cytophagia</taxon>
        <taxon>Cytophagales</taxon>
        <taxon>Cyclobacteriaceae</taxon>
        <taxon>Algoriphagus</taxon>
    </lineage>
</organism>
<dbReference type="RefSeq" id="WP_139162828.1">
    <property type="nucleotide sequence ID" value="NZ_FNAC01000062.1"/>
</dbReference>
<dbReference type="AlphaFoldDB" id="A0A1G6XLP5"/>
<gene>
    <name evidence="1" type="ORF">SAMN04488104_10624</name>
</gene>
<evidence type="ECO:0000313" key="1">
    <source>
        <dbReference type="EMBL" id="SDD79154.1"/>
    </source>
</evidence>
<name>A0A1G6XLP5_9BACT</name>
<sequence>MIFPDNLEIVHQGNPPCPDCKGKAVFYVNMAKGSTYLFTDNIVNWKDFAASYPDLSVSVYLGGKGKDGKNSAQQLRSFFERQDFPYPVYLDPEDEFFEINQLDNIDVTYKTVLHFLVKDNRILDLYNFGMPNDRVGQLEEHFGMKPIESEE</sequence>
<reference evidence="2" key="1">
    <citation type="submission" date="2016-10" db="EMBL/GenBank/DDBJ databases">
        <authorList>
            <person name="Varghese N."/>
            <person name="Submissions S."/>
        </authorList>
    </citation>
    <scope>NUCLEOTIDE SEQUENCE [LARGE SCALE GENOMIC DNA]</scope>
    <source>
        <strain evidence="2">DSM 23095</strain>
    </source>
</reference>
<keyword evidence="2" id="KW-1185">Reference proteome</keyword>
<proteinExistence type="predicted"/>
<evidence type="ECO:0000313" key="2">
    <source>
        <dbReference type="Proteomes" id="UP000199060"/>
    </source>
</evidence>